<protein>
    <recommendedName>
        <fullName evidence="10">Cytochrome b6-f complex subunit PetN</fullName>
    </recommendedName>
    <alternativeName>
        <fullName evidence="11">Cytochrome b6-f complex subunit VIII</fullName>
    </alternativeName>
</protein>
<organism evidence="14 16">
    <name type="scientific">Polarella glacialis</name>
    <name type="common">Dinoflagellate</name>
    <dbReference type="NCBI Taxonomy" id="89957"/>
    <lineage>
        <taxon>Eukaryota</taxon>
        <taxon>Sar</taxon>
        <taxon>Alveolata</taxon>
        <taxon>Dinophyceae</taxon>
        <taxon>Suessiales</taxon>
        <taxon>Suessiaceae</taxon>
        <taxon>Polarella</taxon>
    </lineage>
</organism>
<evidence type="ECO:0000256" key="1">
    <source>
        <dbReference type="ARBA" id="ARBA00003068"/>
    </source>
</evidence>
<evidence type="ECO:0000256" key="9">
    <source>
        <dbReference type="ARBA" id="ARBA00025834"/>
    </source>
</evidence>
<proteinExistence type="inferred from homology"/>
<dbReference type="AlphaFoldDB" id="A0A813GQP9"/>
<evidence type="ECO:0000256" key="3">
    <source>
        <dbReference type="ARBA" id="ARBA00010969"/>
    </source>
</evidence>
<evidence type="ECO:0000256" key="11">
    <source>
        <dbReference type="ARBA" id="ARBA00031982"/>
    </source>
</evidence>
<keyword evidence="8 12" id="KW-0472">Membrane</keyword>
<dbReference type="SUPFAM" id="SSF103451">
    <property type="entry name" value="PetN subunit of the cytochrome b6f complex"/>
    <property type="match status" value="1"/>
</dbReference>
<keyword evidence="6" id="KW-0249">Electron transport</keyword>
<keyword evidence="13" id="KW-0732">Signal</keyword>
<name>A0A813GQP9_POLGL</name>
<dbReference type="GO" id="GO:0009512">
    <property type="term" value="C:cytochrome b6f complex"/>
    <property type="evidence" value="ECO:0007669"/>
    <property type="project" value="InterPro"/>
</dbReference>
<accession>A0A813GQP9</accession>
<gene>
    <name evidence="14" type="ORF">PGLA1383_LOCUS45854</name>
    <name evidence="15" type="ORF">PGLA2088_LOCUS1097</name>
</gene>
<dbReference type="InterPro" id="IPR036143">
    <property type="entry name" value="Cytochr_b6-f_cplx_su8_sf"/>
</dbReference>
<feature type="chain" id="PRO_5035682398" description="Cytochrome b6-f complex subunit PetN" evidence="13">
    <location>
        <begin position="22"/>
        <end position="114"/>
    </location>
</feature>
<sequence length="114" mass="11766">MARSQCRSLLVLLALVALAWSPAGPRGFLAAPGRQRAEEQAAGLAAAAALGAAVAPLPAFASALPAVLPAELVETSVSLATNLPPFEDPALIWVWQLSCFSMSLALVVWGRNGF</sequence>
<reference evidence="14" key="1">
    <citation type="submission" date="2021-02" db="EMBL/GenBank/DDBJ databases">
        <authorList>
            <person name="Dougan E. K."/>
            <person name="Rhodes N."/>
            <person name="Thang M."/>
            <person name="Chan C."/>
        </authorList>
    </citation>
    <scope>NUCLEOTIDE SEQUENCE</scope>
</reference>
<comment type="subcellular location">
    <subcellularLocation>
        <location evidence="2">Membrane</location>
        <topology evidence="2">Single-pass membrane protein</topology>
    </subcellularLocation>
</comment>
<dbReference type="EMBL" id="CAJNNV010029630">
    <property type="protein sequence ID" value="CAE8629345.1"/>
    <property type="molecule type" value="Genomic_DNA"/>
</dbReference>
<evidence type="ECO:0000313" key="15">
    <source>
        <dbReference type="EMBL" id="CAE8631583.1"/>
    </source>
</evidence>
<dbReference type="Pfam" id="PF03742">
    <property type="entry name" value="PetN"/>
    <property type="match status" value="1"/>
</dbReference>
<evidence type="ECO:0000313" key="14">
    <source>
        <dbReference type="EMBL" id="CAE8629345.1"/>
    </source>
</evidence>
<evidence type="ECO:0000256" key="13">
    <source>
        <dbReference type="SAM" id="SignalP"/>
    </source>
</evidence>
<comment type="similarity">
    <text evidence="3">Belongs to the PetN family.</text>
</comment>
<evidence type="ECO:0000256" key="2">
    <source>
        <dbReference type="ARBA" id="ARBA00004167"/>
    </source>
</evidence>
<evidence type="ECO:0000256" key="10">
    <source>
        <dbReference type="ARBA" id="ARBA00031459"/>
    </source>
</evidence>
<keyword evidence="5 12" id="KW-0812">Transmembrane</keyword>
<keyword evidence="4" id="KW-0813">Transport</keyword>
<dbReference type="Proteomes" id="UP000654075">
    <property type="component" value="Unassembled WGS sequence"/>
</dbReference>
<evidence type="ECO:0000256" key="7">
    <source>
        <dbReference type="ARBA" id="ARBA00022989"/>
    </source>
</evidence>
<dbReference type="GO" id="GO:0017004">
    <property type="term" value="P:cytochrome complex assembly"/>
    <property type="evidence" value="ECO:0007669"/>
    <property type="project" value="InterPro"/>
</dbReference>
<evidence type="ECO:0000313" key="16">
    <source>
        <dbReference type="Proteomes" id="UP000654075"/>
    </source>
</evidence>
<evidence type="ECO:0000256" key="6">
    <source>
        <dbReference type="ARBA" id="ARBA00022982"/>
    </source>
</evidence>
<keyword evidence="7 12" id="KW-1133">Transmembrane helix</keyword>
<dbReference type="Proteomes" id="UP000626109">
    <property type="component" value="Unassembled WGS sequence"/>
</dbReference>
<feature type="signal peptide" evidence="13">
    <location>
        <begin position="1"/>
        <end position="21"/>
    </location>
</feature>
<comment type="function">
    <text evidence="1">Component of the cytochrome b6-f complex, which mediates electron transfer between photosystem II (PSII) and photosystem I (PSI), cyclic electron flow around PSI, and state transitions.</text>
</comment>
<dbReference type="GO" id="GO:0016020">
    <property type="term" value="C:membrane"/>
    <property type="evidence" value="ECO:0007669"/>
    <property type="project" value="UniProtKB-SubCell"/>
</dbReference>
<comment type="caution">
    <text evidence="14">The sequence shown here is derived from an EMBL/GenBank/DDBJ whole genome shotgun (WGS) entry which is preliminary data.</text>
</comment>
<evidence type="ECO:0000256" key="8">
    <source>
        <dbReference type="ARBA" id="ARBA00023136"/>
    </source>
</evidence>
<dbReference type="InterPro" id="IPR005497">
    <property type="entry name" value="Cytochrome_b6-f_cplx_su8"/>
</dbReference>
<dbReference type="EMBL" id="CAJNNW010000827">
    <property type="protein sequence ID" value="CAE8631583.1"/>
    <property type="molecule type" value="Genomic_DNA"/>
</dbReference>
<feature type="transmembrane region" description="Helical" evidence="12">
    <location>
        <begin position="90"/>
        <end position="109"/>
    </location>
</feature>
<evidence type="ECO:0000256" key="4">
    <source>
        <dbReference type="ARBA" id="ARBA00022448"/>
    </source>
</evidence>
<comment type="subunit">
    <text evidence="9">The 4 large subunits of the cytochrome b6-f complex are cytochrome b6, subunit IV (17 kDa polypeptide, PetD), cytochrome f and the Rieske protein, while the 4 small subunits are PetG, PetL, PetM and PetN. The complex functions as a dimer.</text>
</comment>
<keyword evidence="16" id="KW-1185">Reference proteome</keyword>
<evidence type="ECO:0000256" key="12">
    <source>
        <dbReference type="SAM" id="Phobius"/>
    </source>
</evidence>
<evidence type="ECO:0000256" key="5">
    <source>
        <dbReference type="ARBA" id="ARBA00022692"/>
    </source>
</evidence>